<dbReference type="SMART" id="SM00342">
    <property type="entry name" value="HTH_ARAC"/>
    <property type="match status" value="1"/>
</dbReference>
<dbReference type="InterPro" id="IPR009057">
    <property type="entry name" value="Homeodomain-like_sf"/>
</dbReference>
<dbReference type="GO" id="GO:0003700">
    <property type="term" value="F:DNA-binding transcription factor activity"/>
    <property type="evidence" value="ECO:0007669"/>
    <property type="project" value="InterPro"/>
</dbReference>
<dbReference type="Gene3D" id="1.10.10.60">
    <property type="entry name" value="Homeodomain-like"/>
    <property type="match status" value="1"/>
</dbReference>
<name>A0A1G8AUK5_9BACT</name>
<proteinExistence type="predicted"/>
<dbReference type="PROSITE" id="PS01124">
    <property type="entry name" value="HTH_ARAC_FAMILY_2"/>
    <property type="match status" value="1"/>
</dbReference>
<dbReference type="PRINTS" id="PR00032">
    <property type="entry name" value="HTHARAC"/>
</dbReference>
<dbReference type="PROSITE" id="PS00041">
    <property type="entry name" value="HTH_ARAC_FAMILY_1"/>
    <property type="match status" value="1"/>
</dbReference>
<dbReference type="InterPro" id="IPR018060">
    <property type="entry name" value="HTH_AraC"/>
</dbReference>
<accession>A0A1G8AUK5</accession>
<feature type="domain" description="HTH araC/xylS-type" evidence="4">
    <location>
        <begin position="239"/>
        <end position="335"/>
    </location>
</feature>
<evidence type="ECO:0000313" key="6">
    <source>
        <dbReference type="Proteomes" id="UP000198748"/>
    </source>
</evidence>
<gene>
    <name evidence="5" type="ORF">SAMN04487996_13222</name>
</gene>
<evidence type="ECO:0000256" key="2">
    <source>
        <dbReference type="ARBA" id="ARBA00023125"/>
    </source>
</evidence>
<sequence>MSICHNEGPWIELRALGRSADLPDVEAVTAGPVLVTEHRQKHSFFFGDAEIVEISLPDIYIVYGDVALKKHRLRFRSTDAPDFVELHFSISGGGRLENFVSGKSYRFSSQEHNIIYEPEFDGTGQFHEDGGYQFLELHFAKDYFIKALSGNGEMIDRFCEQVSAGRFATLAETNMAMTHEIRQCVSDIINCNFKGGLKALFLNAKCLELLTLQARASLAFDRGGAQSVLKSKYDIDCIHHAKDLLVANTDEPLTLQELARQVGINEFKLKNGFKELYQTTVFGYLSDIKLHKAKQQLLDGIPIKNVAEALGYSSVQHFSNAFRKKYGVPPGKTRV</sequence>
<protein>
    <submittedName>
        <fullName evidence="5">AraC-type DNA-binding protein</fullName>
    </submittedName>
</protein>
<evidence type="ECO:0000259" key="4">
    <source>
        <dbReference type="PROSITE" id="PS01124"/>
    </source>
</evidence>
<dbReference type="InterPro" id="IPR020449">
    <property type="entry name" value="Tscrpt_reg_AraC-type_HTH"/>
</dbReference>
<evidence type="ECO:0000256" key="3">
    <source>
        <dbReference type="ARBA" id="ARBA00023163"/>
    </source>
</evidence>
<keyword evidence="3" id="KW-0804">Transcription</keyword>
<dbReference type="Proteomes" id="UP000198748">
    <property type="component" value="Unassembled WGS sequence"/>
</dbReference>
<keyword evidence="1" id="KW-0805">Transcription regulation</keyword>
<dbReference type="Pfam" id="PF12833">
    <property type="entry name" value="HTH_18"/>
    <property type="match status" value="1"/>
</dbReference>
<dbReference type="InterPro" id="IPR053142">
    <property type="entry name" value="PchR_regulatory_protein"/>
</dbReference>
<dbReference type="STRING" id="659014.SAMN04487996_13222"/>
<dbReference type="InterPro" id="IPR018062">
    <property type="entry name" value="HTH_AraC-typ_CS"/>
</dbReference>
<dbReference type="GO" id="GO:0043565">
    <property type="term" value="F:sequence-specific DNA binding"/>
    <property type="evidence" value="ECO:0007669"/>
    <property type="project" value="InterPro"/>
</dbReference>
<reference evidence="6" key="1">
    <citation type="submission" date="2016-10" db="EMBL/GenBank/DDBJ databases">
        <authorList>
            <person name="Varghese N."/>
            <person name="Submissions S."/>
        </authorList>
    </citation>
    <scope>NUCLEOTIDE SEQUENCE [LARGE SCALE GENOMIC DNA]</scope>
    <source>
        <strain evidence="6">DSM 25329</strain>
    </source>
</reference>
<dbReference type="EMBL" id="FNAN01000032">
    <property type="protein sequence ID" value="SDH24544.1"/>
    <property type="molecule type" value="Genomic_DNA"/>
</dbReference>
<dbReference type="AlphaFoldDB" id="A0A1G8AUK5"/>
<dbReference type="PANTHER" id="PTHR47893">
    <property type="entry name" value="REGULATORY PROTEIN PCHR"/>
    <property type="match status" value="1"/>
</dbReference>
<dbReference type="SUPFAM" id="SSF46689">
    <property type="entry name" value="Homeodomain-like"/>
    <property type="match status" value="2"/>
</dbReference>
<evidence type="ECO:0000313" key="5">
    <source>
        <dbReference type="EMBL" id="SDH24544.1"/>
    </source>
</evidence>
<organism evidence="5 6">
    <name type="scientific">Dyadobacter soli</name>
    <dbReference type="NCBI Taxonomy" id="659014"/>
    <lineage>
        <taxon>Bacteria</taxon>
        <taxon>Pseudomonadati</taxon>
        <taxon>Bacteroidota</taxon>
        <taxon>Cytophagia</taxon>
        <taxon>Cytophagales</taxon>
        <taxon>Spirosomataceae</taxon>
        <taxon>Dyadobacter</taxon>
    </lineage>
</organism>
<evidence type="ECO:0000256" key="1">
    <source>
        <dbReference type="ARBA" id="ARBA00023015"/>
    </source>
</evidence>
<dbReference type="PANTHER" id="PTHR47893:SF1">
    <property type="entry name" value="REGULATORY PROTEIN PCHR"/>
    <property type="match status" value="1"/>
</dbReference>
<keyword evidence="6" id="KW-1185">Reference proteome</keyword>
<keyword evidence="2 5" id="KW-0238">DNA-binding</keyword>